<evidence type="ECO:0000256" key="3">
    <source>
        <dbReference type="ARBA" id="ARBA00022692"/>
    </source>
</evidence>
<evidence type="ECO:0000256" key="6">
    <source>
        <dbReference type="HAMAP-Rule" id="MF_01915"/>
    </source>
</evidence>
<dbReference type="EMBL" id="LT629787">
    <property type="protein sequence ID" value="SDT92294.1"/>
    <property type="molecule type" value="Genomic_DNA"/>
</dbReference>
<keyword evidence="4 6" id="KW-1133">Transmembrane helix</keyword>
<comment type="subcellular location">
    <subcellularLocation>
        <location evidence="6">Cell inner membrane</location>
        <topology evidence="6">Single-pass membrane protein</topology>
    </subcellularLocation>
</comment>
<dbReference type="GO" id="GO:0015221">
    <property type="term" value="F:lipopolysaccharide transmembrane transporter activity"/>
    <property type="evidence" value="ECO:0007669"/>
    <property type="project" value="InterPro"/>
</dbReference>
<keyword evidence="8" id="KW-1185">Reference proteome</keyword>
<keyword evidence="3 6" id="KW-0812">Transmembrane</keyword>
<organism evidence="7 8">
    <name type="scientific">Halopseudomonas salegens</name>
    <dbReference type="NCBI Taxonomy" id="1434072"/>
    <lineage>
        <taxon>Bacteria</taxon>
        <taxon>Pseudomonadati</taxon>
        <taxon>Pseudomonadota</taxon>
        <taxon>Gammaproteobacteria</taxon>
        <taxon>Pseudomonadales</taxon>
        <taxon>Pseudomonadaceae</taxon>
        <taxon>Halopseudomonas</taxon>
    </lineage>
</organism>
<dbReference type="Proteomes" id="UP000243924">
    <property type="component" value="Chromosome I"/>
</dbReference>
<dbReference type="NCBIfam" id="TIGR04409">
    <property type="entry name" value="LptC_YrbK"/>
    <property type="match status" value="1"/>
</dbReference>
<name>A0A1H2EBA7_9GAMM</name>
<comment type="subunit">
    <text evidence="6">Component of the lipopolysaccharide transport and assembly complex. Interacts with LptA and the LptBFG transporter complex.</text>
</comment>
<dbReference type="GO" id="GO:0005886">
    <property type="term" value="C:plasma membrane"/>
    <property type="evidence" value="ECO:0007669"/>
    <property type="project" value="UniProtKB-SubCell"/>
</dbReference>
<evidence type="ECO:0000256" key="2">
    <source>
        <dbReference type="ARBA" id="ARBA00022519"/>
    </source>
</evidence>
<protein>
    <recommendedName>
        <fullName evidence="6">Lipopolysaccharide export system protein LptC</fullName>
    </recommendedName>
</protein>
<comment type="similarity">
    <text evidence="6">Belongs to the LptC family.</text>
</comment>
<dbReference type="GO" id="GO:0017089">
    <property type="term" value="F:glycolipid transfer activity"/>
    <property type="evidence" value="ECO:0007669"/>
    <property type="project" value="TreeGrafter"/>
</dbReference>
<dbReference type="STRING" id="1434072.SAMN05216210_0535"/>
<dbReference type="Pfam" id="PF06835">
    <property type="entry name" value="LptC"/>
    <property type="match status" value="1"/>
</dbReference>
<dbReference type="GO" id="GO:0043165">
    <property type="term" value="P:Gram-negative-bacterium-type cell outer membrane assembly"/>
    <property type="evidence" value="ECO:0007669"/>
    <property type="project" value="UniProtKB-UniRule"/>
</dbReference>
<dbReference type="PANTHER" id="PTHR37481">
    <property type="entry name" value="LIPOPOLYSACCHARIDE EXPORT SYSTEM PROTEIN LPTC"/>
    <property type="match status" value="1"/>
</dbReference>
<evidence type="ECO:0000313" key="8">
    <source>
        <dbReference type="Proteomes" id="UP000243924"/>
    </source>
</evidence>
<dbReference type="InterPro" id="IPR010664">
    <property type="entry name" value="LipoPS_assembly_LptC-rel"/>
</dbReference>
<proteinExistence type="inferred from homology"/>
<evidence type="ECO:0000256" key="5">
    <source>
        <dbReference type="ARBA" id="ARBA00023136"/>
    </source>
</evidence>
<gene>
    <name evidence="6" type="primary">lptC</name>
    <name evidence="7" type="ORF">SAMN05216210_0535</name>
</gene>
<dbReference type="HAMAP" id="MF_01915">
    <property type="entry name" value="LPS_assembly_LptC"/>
    <property type="match status" value="1"/>
</dbReference>
<keyword evidence="2 6" id="KW-0997">Cell inner membrane</keyword>
<dbReference type="AlphaFoldDB" id="A0A1H2EBA7"/>
<accession>A0A1H2EBA7</accession>
<dbReference type="GO" id="GO:0030288">
    <property type="term" value="C:outer membrane-bounded periplasmic space"/>
    <property type="evidence" value="ECO:0007669"/>
    <property type="project" value="TreeGrafter"/>
</dbReference>
<reference evidence="8" key="1">
    <citation type="submission" date="2016-10" db="EMBL/GenBank/DDBJ databases">
        <authorList>
            <person name="Varghese N."/>
            <person name="Submissions S."/>
        </authorList>
    </citation>
    <scope>NUCLEOTIDE SEQUENCE [LARGE SCALE GENOMIC DNA]</scope>
    <source>
        <strain evidence="8">CECT 8338</strain>
    </source>
</reference>
<dbReference type="PANTHER" id="PTHR37481:SF1">
    <property type="entry name" value="LIPOPOLYSACCHARIDE EXPORT SYSTEM PROTEIN LPTC"/>
    <property type="match status" value="1"/>
</dbReference>
<evidence type="ECO:0000256" key="4">
    <source>
        <dbReference type="ARBA" id="ARBA00022989"/>
    </source>
</evidence>
<evidence type="ECO:0000313" key="7">
    <source>
        <dbReference type="EMBL" id="SDT92294.1"/>
    </source>
</evidence>
<sequence>MTMRLPRYLVTGVIGILILALALAVGYWNIRPASFVPTLVISDSGQPDFIIGPAWTLVRDDDGQPSYRLQSLRTTHELTTGQSRLSQPELTLYRPEPEPPWQLQAASALISAEGDQVELTDNVVIEQTLPNGQQRRLLTDALTLHPARDYAETAEDVRIEYAESATTARGMQVFLNDSRVELLSTVRGRHEVD</sequence>
<dbReference type="Gene3D" id="2.60.450.10">
    <property type="entry name" value="Lipopolysaccharide (LPS) transport protein A like domain"/>
    <property type="match status" value="1"/>
</dbReference>
<keyword evidence="1 6" id="KW-1003">Cell membrane</keyword>
<dbReference type="InterPro" id="IPR052363">
    <property type="entry name" value="LPS_export_LptC"/>
</dbReference>
<keyword evidence="5 6" id="KW-0472">Membrane</keyword>
<dbReference type="InterPro" id="IPR026265">
    <property type="entry name" value="LptC"/>
</dbReference>
<comment type="function">
    <text evidence="6">Involved in the assembly of lipopolysaccharide (LPS). Required for the translocation of LPS from the inner membrane to the outer membrane. Facilitates the transfer of LPS from the inner membrane to the periplasmic protein LptA. Could be a docking site for LptA.</text>
</comment>
<dbReference type="OrthoDB" id="5731914at2"/>
<evidence type="ECO:0000256" key="1">
    <source>
        <dbReference type="ARBA" id="ARBA00022475"/>
    </source>
</evidence>